<dbReference type="PANTHER" id="PTHR32322:SF18">
    <property type="entry name" value="S-ADENOSYLMETHIONINE_S-ADENOSYLHOMOCYSTEINE TRANSPORTER"/>
    <property type="match status" value="1"/>
</dbReference>
<evidence type="ECO:0000313" key="9">
    <source>
        <dbReference type="EMBL" id="SKC84134.1"/>
    </source>
</evidence>
<keyword evidence="3" id="KW-1003">Cell membrane</keyword>
<comment type="subcellular location">
    <subcellularLocation>
        <location evidence="1">Cell membrane</location>
        <topology evidence="1">Multi-pass membrane protein</topology>
    </subcellularLocation>
</comment>
<feature type="domain" description="EamA" evidence="8">
    <location>
        <begin position="155"/>
        <end position="291"/>
    </location>
</feature>
<feature type="transmembrane region" description="Helical" evidence="7">
    <location>
        <begin position="7"/>
        <end position="29"/>
    </location>
</feature>
<feature type="transmembrane region" description="Helical" evidence="7">
    <location>
        <begin position="249"/>
        <end position="268"/>
    </location>
</feature>
<dbReference type="InterPro" id="IPR050638">
    <property type="entry name" value="AA-Vitamin_Transporters"/>
</dbReference>
<dbReference type="Pfam" id="PF00892">
    <property type="entry name" value="EamA"/>
    <property type="match status" value="2"/>
</dbReference>
<sequence length="301" mass="33657">MKSEKKIYFSMVMCALFWAGAFVAGKIGVNEFPPFSLAFFRFLFSTIIVFPMMIRHEDKNWKLKKSDLPVLLVLGIVGMFGYHVLFFTALKYTTAINSSMIAATNPMLTSILASLLIKERLGIKRIGTILIAFSGVVLTITNGQIGVIKDISFNIGDIIMLFAVICWVVYSVISKKVMPKYSPLIITAYSFLICLVTLIPFVFIEKPLTYLPNVTWKGWVSVLYMSVFASVIGYLVQQISIKKIGPSKTNVFINLVPVFSVILSFLILKEEVTIIKIFSVAIIITGVYLNSRLKIEIKASA</sequence>
<feature type="transmembrane region" description="Helical" evidence="7">
    <location>
        <begin position="126"/>
        <end position="145"/>
    </location>
</feature>
<dbReference type="GO" id="GO:0005886">
    <property type="term" value="C:plasma membrane"/>
    <property type="evidence" value="ECO:0007669"/>
    <property type="project" value="UniProtKB-SubCell"/>
</dbReference>
<accession>A0A1T5M7Z8</accession>
<evidence type="ECO:0000256" key="7">
    <source>
        <dbReference type="SAM" id="Phobius"/>
    </source>
</evidence>
<dbReference type="RefSeq" id="WP_330397421.1">
    <property type="nucleotide sequence ID" value="NZ_FUZT01000011.1"/>
</dbReference>
<feature type="transmembrane region" description="Helical" evidence="7">
    <location>
        <begin position="66"/>
        <end position="90"/>
    </location>
</feature>
<evidence type="ECO:0000256" key="1">
    <source>
        <dbReference type="ARBA" id="ARBA00004651"/>
    </source>
</evidence>
<name>A0A1T5M7Z8_9FIRM</name>
<evidence type="ECO:0000256" key="6">
    <source>
        <dbReference type="ARBA" id="ARBA00023136"/>
    </source>
</evidence>
<gene>
    <name evidence="9" type="ORF">SAMN02194393_04013</name>
</gene>
<dbReference type="AlphaFoldDB" id="A0A1T5M7Z8"/>
<feature type="transmembrane region" description="Helical" evidence="7">
    <location>
        <begin position="35"/>
        <end position="54"/>
    </location>
</feature>
<dbReference type="STRING" id="36842.SAMN02194393_04013"/>
<evidence type="ECO:0000313" key="10">
    <source>
        <dbReference type="Proteomes" id="UP000190285"/>
    </source>
</evidence>
<keyword evidence="6 7" id="KW-0472">Membrane</keyword>
<protein>
    <submittedName>
        <fullName evidence="9">Permease of the drug/metabolite transporter (DMT) superfamily</fullName>
    </submittedName>
</protein>
<feature type="transmembrane region" description="Helical" evidence="7">
    <location>
        <begin position="151"/>
        <end position="172"/>
    </location>
</feature>
<feature type="domain" description="EamA" evidence="8">
    <location>
        <begin position="7"/>
        <end position="140"/>
    </location>
</feature>
<evidence type="ECO:0000256" key="2">
    <source>
        <dbReference type="ARBA" id="ARBA00007362"/>
    </source>
</evidence>
<feature type="transmembrane region" description="Helical" evidence="7">
    <location>
        <begin position="96"/>
        <end position="117"/>
    </location>
</feature>
<evidence type="ECO:0000256" key="4">
    <source>
        <dbReference type="ARBA" id="ARBA00022692"/>
    </source>
</evidence>
<proteinExistence type="inferred from homology"/>
<keyword evidence="10" id="KW-1185">Reference proteome</keyword>
<dbReference type="PANTHER" id="PTHR32322">
    <property type="entry name" value="INNER MEMBRANE TRANSPORTER"/>
    <property type="match status" value="1"/>
</dbReference>
<dbReference type="EMBL" id="FUZT01000011">
    <property type="protein sequence ID" value="SKC84134.1"/>
    <property type="molecule type" value="Genomic_DNA"/>
</dbReference>
<dbReference type="InterPro" id="IPR000620">
    <property type="entry name" value="EamA_dom"/>
</dbReference>
<dbReference type="Proteomes" id="UP000190285">
    <property type="component" value="Unassembled WGS sequence"/>
</dbReference>
<reference evidence="9 10" key="1">
    <citation type="submission" date="2017-02" db="EMBL/GenBank/DDBJ databases">
        <authorList>
            <person name="Peterson S.W."/>
        </authorList>
    </citation>
    <scope>NUCLEOTIDE SEQUENCE [LARGE SCALE GENOMIC DNA]</scope>
    <source>
        <strain evidence="9 10">M1</strain>
    </source>
</reference>
<feature type="transmembrane region" description="Helical" evidence="7">
    <location>
        <begin position="184"/>
        <end position="204"/>
    </location>
</feature>
<keyword evidence="5 7" id="KW-1133">Transmembrane helix</keyword>
<evidence type="ECO:0000256" key="5">
    <source>
        <dbReference type="ARBA" id="ARBA00022989"/>
    </source>
</evidence>
<organism evidence="9 10">
    <name type="scientific">Maledivibacter halophilus</name>
    <dbReference type="NCBI Taxonomy" id="36842"/>
    <lineage>
        <taxon>Bacteria</taxon>
        <taxon>Bacillati</taxon>
        <taxon>Bacillota</taxon>
        <taxon>Clostridia</taxon>
        <taxon>Peptostreptococcales</taxon>
        <taxon>Caminicellaceae</taxon>
        <taxon>Maledivibacter</taxon>
    </lineage>
</organism>
<dbReference type="InterPro" id="IPR037185">
    <property type="entry name" value="EmrE-like"/>
</dbReference>
<comment type="similarity">
    <text evidence="2">Belongs to the EamA transporter family.</text>
</comment>
<evidence type="ECO:0000256" key="3">
    <source>
        <dbReference type="ARBA" id="ARBA00022475"/>
    </source>
</evidence>
<dbReference type="SUPFAM" id="SSF103481">
    <property type="entry name" value="Multidrug resistance efflux transporter EmrE"/>
    <property type="match status" value="2"/>
</dbReference>
<evidence type="ECO:0000259" key="8">
    <source>
        <dbReference type="Pfam" id="PF00892"/>
    </source>
</evidence>
<feature type="transmembrane region" description="Helical" evidence="7">
    <location>
        <begin position="216"/>
        <end position="237"/>
    </location>
</feature>
<keyword evidence="4 7" id="KW-0812">Transmembrane</keyword>
<feature type="transmembrane region" description="Helical" evidence="7">
    <location>
        <begin position="274"/>
        <end position="291"/>
    </location>
</feature>